<protein>
    <recommendedName>
        <fullName evidence="6">Aspartyl/glutamyl-tRNA(Asn/Gln) amidotransferase subunit C</fullName>
        <shortName evidence="6">Asp/Glu-ADT subunit C</shortName>
        <ecNumber evidence="6">6.3.5.-</ecNumber>
    </recommendedName>
</protein>
<dbReference type="GO" id="GO:0016740">
    <property type="term" value="F:transferase activity"/>
    <property type="evidence" value="ECO:0007669"/>
    <property type="project" value="UniProtKB-KW"/>
</dbReference>
<sequence length="102" mass="11429">MTEKVNEATTQHIAGLAKLKLTEEQLPKFTEQLNDMLNMLDELGTVDTEGIEPTYSVTDRINVLREDVADNWGQRDTLLANAPETTDGLIRVPTIIDESEDK</sequence>
<dbReference type="SUPFAM" id="SSF141000">
    <property type="entry name" value="Glu-tRNAGln amidotransferase C subunit"/>
    <property type="match status" value="1"/>
</dbReference>
<evidence type="ECO:0000256" key="1">
    <source>
        <dbReference type="ARBA" id="ARBA00010757"/>
    </source>
</evidence>
<dbReference type="EC" id="6.3.5.-" evidence="6"/>
<comment type="catalytic activity">
    <reaction evidence="5 6">
        <text>L-glutamyl-tRNA(Gln) + L-glutamine + ATP + H2O = L-glutaminyl-tRNA(Gln) + L-glutamate + ADP + phosphate + H(+)</text>
        <dbReference type="Rhea" id="RHEA:17521"/>
        <dbReference type="Rhea" id="RHEA-COMP:9681"/>
        <dbReference type="Rhea" id="RHEA-COMP:9684"/>
        <dbReference type="ChEBI" id="CHEBI:15377"/>
        <dbReference type="ChEBI" id="CHEBI:15378"/>
        <dbReference type="ChEBI" id="CHEBI:29985"/>
        <dbReference type="ChEBI" id="CHEBI:30616"/>
        <dbReference type="ChEBI" id="CHEBI:43474"/>
        <dbReference type="ChEBI" id="CHEBI:58359"/>
        <dbReference type="ChEBI" id="CHEBI:78520"/>
        <dbReference type="ChEBI" id="CHEBI:78521"/>
        <dbReference type="ChEBI" id="CHEBI:456216"/>
    </reaction>
</comment>
<comment type="similarity">
    <text evidence="1 6">Belongs to the GatC family.</text>
</comment>
<dbReference type="InterPro" id="IPR036113">
    <property type="entry name" value="Asp/Glu-ADT_sf_sub_c"/>
</dbReference>
<dbReference type="Gene3D" id="1.10.20.60">
    <property type="entry name" value="Glu-tRNAGln amidotransferase C subunit, N-terminal domain"/>
    <property type="match status" value="1"/>
</dbReference>
<evidence type="ECO:0000256" key="2">
    <source>
        <dbReference type="ARBA" id="ARBA00011123"/>
    </source>
</evidence>
<reference evidence="7 8" key="1">
    <citation type="submission" date="2018-05" db="EMBL/GenBank/DDBJ databases">
        <title>Lactobacillus sanfranciscensis Ah4 draft denome sequence.</title>
        <authorList>
            <person name="Zhang G."/>
        </authorList>
    </citation>
    <scope>NUCLEOTIDE SEQUENCE [LARGE SCALE GENOMIC DNA]</scope>
    <source>
        <strain evidence="7 8">Ah4</strain>
    </source>
</reference>
<keyword evidence="6" id="KW-0547">Nucleotide-binding</keyword>
<keyword evidence="6" id="KW-0067">ATP-binding</keyword>
<dbReference type="GO" id="GO:0006450">
    <property type="term" value="P:regulation of translational fidelity"/>
    <property type="evidence" value="ECO:0007669"/>
    <property type="project" value="InterPro"/>
</dbReference>
<organism evidence="7 8">
    <name type="scientific">Fructilactobacillus sanfranciscensis</name>
    <name type="common">Lactobacillus sanfranciscensis</name>
    <dbReference type="NCBI Taxonomy" id="1625"/>
    <lineage>
        <taxon>Bacteria</taxon>
        <taxon>Bacillati</taxon>
        <taxon>Bacillota</taxon>
        <taxon>Bacilli</taxon>
        <taxon>Lactobacillales</taxon>
        <taxon>Lactobacillaceae</taxon>
        <taxon>Fructilactobacillus</taxon>
    </lineage>
</organism>
<keyword evidence="6" id="KW-0648">Protein biosynthesis</keyword>
<accession>A0A5C4TJ89</accession>
<dbReference type="GO" id="GO:0005524">
    <property type="term" value="F:ATP binding"/>
    <property type="evidence" value="ECO:0007669"/>
    <property type="project" value="UniProtKB-KW"/>
</dbReference>
<evidence type="ECO:0000256" key="5">
    <source>
        <dbReference type="ARBA" id="ARBA00047913"/>
    </source>
</evidence>
<dbReference type="RefSeq" id="WP_014082334.1">
    <property type="nucleotide sequence ID" value="NZ_CP118925.1"/>
</dbReference>
<keyword evidence="6" id="KW-0436">Ligase</keyword>
<keyword evidence="7" id="KW-0808">Transferase</keyword>
<dbReference type="GO" id="GO:0006412">
    <property type="term" value="P:translation"/>
    <property type="evidence" value="ECO:0007669"/>
    <property type="project" value="UniProtKB-UniRule"/>
</dbReference>
<comment type="function">
    <text evidence="3 6">Allows the formation of correctly charged Asn-tRNA(Asn) or Gln-tRNA(Gln) through the transamidation of misacylated Asp-tRNA(Asn) or Glu-tRNA(Gln) in organisms which lack either or both of asparaginyl-tRNA or glutaminyl-tRNA synthetases. The reaction takes place in the presence of glutamine and ATP through an activated phospho-Asp-tRNA(Asn) or phospho-Glu-tRNA(Gln).</text>
</comment>
<dbReference type="InterPro" id="IPR003837">
    <property type="entry name" value="GatC"/>
</dbReference>
<dbReference type="PANTHER" id="PTHR15004">
    <property type="entry name" value="GLUTAMYL-TRNA(GLN) AMIDOTRANSFERASE SUBUNIT C, MITOCHONDRIAL"/>
    <property type="match status" value="1"/>
</dbReference>
<evidence type="ECO:0000256" key="6">
    <source>
        <dbReference type="HAMAP-Rule" id="MF_00122"/>
    </source>
</evidence>
<dbReference type="GO" id="GO:0050566">
    <property type="term" value="F:asparaginyl-tRNA synthase (glutamine-hydrolyzing) activity"/>
    <property type="evidence" value="ECO:0007669"/>
    <property type="project" value="RHEA"/>
</dbReference>
<name>A0A5C4TJ89_FRUSA</name>
<dbReference type="NCBIfam" id="TIGR00135">
    <property type="entry name" value="gatC"/>
    <property type="match status" value="1"/>
</dbReference>
<dbReference type="AlphaFoldDB" id="A0A5C4TJ89"/>
<dbReference type="OMA" id="VTPMAMK"/>
<gene>
    <name evidence="6" type="primary">gatC</name>
    <name evidence="7" type="ORF">DID87_02865</name>
</gene>
<comment type="catalytic activity">
    <reaction evidence="4 6">
        <text>L-aspartyl-tRNA(Asn) + L-glutamine + ATP + H2O = L-asparaginyl-tRNA(Asn) + L-glutamate + ADP + phosphate + 2 H(+)</text>
        <dbReference type="Rhea" id="RHEA:14513"/>
        <dbReference type="Rhea" id="RHEA-COMP:9674"/>
        <dbReference type="Rhea" id="RHEA-COMP:9677"/>
        <dbReference type="ChEBI" id="CHEBI:15377"/>
        <dbReference type="ChEBI" id="CHEBI:15378"/>
        <dbReference type="ChEBI" id="CHEBI:29985"/>
        <dbReference type="ChEBI" id="CHEBI:30616"/>
        <dbReference type="ChEBI" id="CHEBI:43474"/>
        <dbReference type="ChEBI" id="CHEBI:58359"/>
        <dbReference type="ChEBI" id="CHEBI:78515"/>
        <dbReference type="ChEBI" id="CHEBI:78516"/>
        <dbReference type="ChEBI" id="CHEBI:456216"/>
    </reaction>
</comment>
<dbReference type="PANTHER" id="PTHR15004:SF0">
    <property type="entry name" value="GLUTAMYL-TRNA(GLN) AMIDOTRANSFERASE SUBUNIT C, MITOCHONDRIAL"/>
    <property type="match status" value="1"/>
</dbReference>
<dbReference type="GO" id="GO:0070681">
    <property type="term" value="P:glutaminyl-tRNAGln biosynthesis via transamidation"/>
    <property type="evidence" value="ECO:0007669"/>
    <property type="project" value="TreeGrafter"/>
</dbReference>
<dbReference type="Pfam" id="PF02686">
    <property type="entry name" value="GatC"/>
    <property type="match status" value="1"/>
</dbReference>
<dbReference type="Proteomes" id="UP000313312">
    <property type="component" value="Unassembled WGS sequence"/>
</dbReference>
<dbReference type="HAMAP" id="MF_00122">
    <property type="entry name" value="GatC"/>
    <property type="match status" value="1"/>
</dbReference>
<dbReference type="GO" id="GO:0050567">
    <property type="term" value="F:glutaminyl-tRNA synthase (glutamine-hydrolyzing) activity"/>
    <property type="evidence" value="ECO:0007669"/>
    <property type="project" value="UniProtKB-UniRule"/>
</dbReference>
<evidence type="ECO:0000313" key="8">
    <source>
        <dbReference type="Proteomes" id="UP000313312"/>
    </source>
</evidence>
<comment type="subunit">
    <text evidence="2 6">Heterotrimer of A, B and C subunits.</text>
</comment>
<dbReference type="EMBL" id="QFCR01000006">
    <property type="protein sequence ID" value="TNK90623.1"/>
    <property type="molecule type" value="Genomic_DNA"/>
</dbReference>
<comment type="caution">
    <text evidence="7">The sequence shown here is derived from an EMBL/GenBank/DDBJ whole genome shotgun (WGS) entry which is preliminary data.</text>
</comment>
<evidence type="ECO:0000256" key="4">
    <source>
        <dbReference type="ARBA" id="ARBA00047380"/>
    </source>
</evidence>
<evidence type="ECO:0000313" key="7">
    <source>
        <dbReference type="EMBL" id="TNK90623.1"/>
    </source>
</evidence>
<proteinExistence type="inferred from homology"/>
<evidence type="ECO:0000256" key="3">
    <source>
        <dbReference type="ARBA" id="ARBA00024799"/>
    </source>
</evidence>
<dbReference type="GeneID" id="93160996"/>